<gene>
    <name evidence="1" type="ORF">SUH3_00510</name>
</gene>
<dbReference type="Proteomes" id="UP000027746">
    <property type="component" value="Unassembled WGS sequence"/>
</dbReference>
<dbReference type="GO" id="GO:0005737">
    <property type="term" value="C:cytoplasm"/>
    <property type="evidence" value="ECO:0007669"/>
    <property type="project" value="TreeGrafter"/>
</dbReference>
<dbReference type="Pfam" id="PF13344">
    <property type="entry name" value="Hydrolase_6"/>
    <property type="match status" value="1"/>
</dbReference>
<dbReference type="InterPro" id="IPR023214">
    <property type="entry name" value="HAD_sf"/>
</dbReference>
<dbReference type="PANTHER" id="PTHR19288">
    <property type="entry name" value="4-NITROPHENYLPHOSPHATASE-RELATED"/>
    <property type="match status" value="1"/>
</dbReference>
<keyword evidence="2" id="KW-1185">Reference proteome</keyword>
<evidence type="ECO:0000313" key="2">
    <source>
        <dbReference type="Proteomes" id="UP000027746"/>
    </source>
</evidence>
<dbReference type="GO" id="GO:0016791">
    <property type="term" value="F:phosphatase activity"/>
    <property type="evidence" value="ECO:0007669"/>
    <property type="project" value="TreeGrafter"/>
</dbReference>
<reference evidence="1 2" key="1">
    <citation type="submission" date="2014-01" db="EMBL/GenBank/DDBJ databases">
        <title>Sulfitobacter sp. H3 (MCCC 1A00686) Genome Sequencing.</title>
        <authorList>
            <person name="Lai Q."/>
            <person name="Hong Z."/>
        </authorList>
    </citation>
    <scope>NUCLEOTIDE SEQUENCE [LARGE SCALE GENOMIC DNA]</scope>
    <source>
        <strain evidence="1 2">H3</strain>
    </source>
</reference>
<evidence type="ECO:0008006" key="3">
    <source>
        <dbReference type="Google" id="ProtNLM"/>
    </source>
</evidence>
<dbReference type="GeneID" id="68870028"/>
<name>A0A073J714_9RHOB</name>
<accession>A0A073J714</accession>
<protein>
    <recommendedName>
        <fullName evidence="3">Haloacid dehalogenase</fullName>
    </recommendedName>
</protein>
<dbReference type="InterPro" id="IPR036412">
    <property type="entry name" value="HAD-like_sf"/>
</dbReference>
<sequence length="251" mass="26503">MDVATTHYPVAHRYTRLDARAVADARLVLCDLDGCLIAQGRPFAETAEFVAACGDRLWIVSNASDSTARAMSRQLAGFGIAVPAARILLAGETMLEHLAHVEGIRRARVFASAALIARAVELGIDPAADAPQAVLLCRDAGVTVETMGPILTQVGQGAPLWVSNEDLSHPGHDTQPVAETGALLAALRAIQPELEWRSLGKPDPMMLTMALTRSGVSAQDAVFVGDNVLTDGAAAAALNMPFVHIQRSIIQ</sequence>
<dbReference type="Gene3D" id="3.40.50.1000">
    <property type="entry name" value="HAD superfamily/HAD-like"/>
    <property type="match status" value="2"/>
</dbReference>
<comment type="caution">
    <text evidence="1">The sequence shown here is derived from an EMBL/GenBank/DDBJ whole genome shotgun (WGS) entry which is preliminary data.</text>
</comment>
<dbReference type="OrthoDB" id="148966at2"/>
<organism evidence="1 2">
    <name type="scientific">Pseudosulfitobacter pseudonitzschiae</name>
    <dbReference type="NCBI Taxonomy" id="1402135"/>
    <lineage>
        <taxon>Bacteria</taxon>
        <taxon>Pseudomonadati</taxon>
        <taxon>Pseudomonadota</taxon>
        <taxon>Alphaproteobacteria</taxon>
        <taxon>Rhodobacterales</taxon>
        <taxon>Roseobacteraceae</taxon>
        <taxon>Pseudosulfitobacter</taxon>
    </lineage>
</organism>
<dbReference type="SUPFAM" id="SSF56784">
    <property type="entry name" value="HAD-like"/>
    <property type="match status" value="1"/>
</dbReference>
<dbReference type="RefSeq" id="WP_051693762.1">
    <property type="nucleotide sequence ID" value="NZ_CP054599.1"/>
</dbReference>
<dbReference type="Pfam" id="PF13242">
    <property type="entry name" value="Hydrolase_like"/>
    <property type="match status" value="1"/>
</dbReference>
<proteinExistence type="predicted"/>
<dbReference type="PANTHER" id="PTHR19288:SF46">
    <property type="entry name" value="HALOACID DEHALOGENASE-LIKE HYDROLASE DOMAIN-CONTAINING PROTEIN 2"/>
    <property type="match status" value="1"/>
</dbReference>
<dbReference type="InterPro" id="IPR006357">
    <property type="entry name" value="HAD-SF_hydro_IIA"/>
</dbReference>
<evidence type="ECO:0000313" key="1">
    <source>
        <dbReference type="EMBL" id="KEJ97496.1"/>
    </source>
</evidence>
<dbReference type="AlphaFoldDB" id="A0A073J714"/>
<dbReference type="EMBL" id="JAMD01000001">
    <property type="protein sequence ID" value="KEJ97496.1"/>
    <property type="molecule type" value="Genomic_DNA"/>
</dbReference>